<evidence type="ECO:0008006" key="3">
    <source>
        <dbReference type="Google" id="ProtNLM"/>
    </source>
</evidence>
<gene>
    <name evidence="1" type="ORF">MUCCIDRAFT_107851</name>
</gene>
<accession>A0A168P6K5</accession>
<organism evidence="1 2">
    <name type="scientific">Mucor lusitanicus CBS 277.49</name>
    <dbReference type="NCBI Taxonomy" id="747725"/>
    <lineage>
        <taxon>Eukaryota</taxon>
        <taxon>Fungi</taxon>
        <taxon>Fungi incertae sedis</taxon>
        <taxon>Mucoromycota</taxon>
        <taxon>Mucoromycotina</taxon>
        <taxon>Mucoromycetes</taxon>
        <taxon>Mucorales</taxon>
        <taxon>Mucorineae</taxon>
        <taxon>Mucoraceae</taxon>
        <taxon>Mucor</taxon>
    </lineage>
</organism>
<dbReference type="Gene3D" id="3.80.10.10">
    <property type="entry name" value="Ribonuclease Inhibitor"/>
    <property type="match status" value="1"/>
</dbReference>
<comment type="caution">
    <text evidence="1">The sequence shown here is derived from an EMBL/GenBank/DDBJ whole genome shotgun (WGS) entry which is preliminary data.</text>
</comment>
<evidence type="ECO:0000313" key="1">
    <source>
        <dbReference type="EMBL" id="OAD07248.1"/>
    </source>
</evidence>
<sequence length="481" mass="54593">MAPTTMHHHPQASLLLKLPSEVLEKIIDLSSMIEARKDEGHQFLGWSYPEHSYVHLKSIALCCRRLYILCAPFLWKDKEFILPRADDEKSANAAVQMATDILSKKALFQQDYYLGDYVRSLSRDLTSGPHFDLLNSRLMAQLVCNLRALRIDFHPLARSDHYGLRYFAEYCPQLNELYLNQCRDTFNDFLSLVQYQPPLISLTLTNCTIKETTLERLATTLKPTFILLQQVLIEPPTKPKTNTHLIDTLNQANLHPFHYQDTQVTAIPPRLLQSLTANHLSQLALTTDSISSSLLAQMALCSPHLEKLSILLHELNPFHVQQALVSVSQLSHLSTLSLGFKKFYPVTKECDTLPCHAPSAAWTALAKQLSSLQLLYISASRIVVSSDFIPTLINTCGKSLKNVIIHNLALTQDPHMTLEKDEELIRNVYLKECASITYDINDWVGNKDDLYTFEEAKKKGFDWLSETDQVCYIKGFDSSVG</sequence>
<dbReference type="SUPFAM" id="SSF52047">
    <property type="entry name" value="RNI-like"/>
    <property type="match status" value="1"/>
</dbReference>
<dbReference type="Proteomes" id="UP000077051">
    <property type="component" value="Unassembled WGS sequence"/>
</dbReference>
<reference evidence="1 2" key="1">
    <citation type="submission" date="2015-06" db="EMBL/GenBank/DDBJ databases">
        <title>Expansion of signal transduction pathways in fungi by whole-genome duplication.</title>
        <authorList>
            <consortium name="DOE Joint Genome Institute"/>
            <person name="Corrochano L.M."/>
            <person name="Kuo A."/>
            <person name="Marcet-Houben M."/>
            <person name="Polaino S."/>
            <person name="Salamov A."/>
            <person name="Villalobos J.M."/>
            <person name="Alvarez M.I."/>
            <person name="Avalos J."/>
            <person name="Benito E.P."/>
            <person name="Benoit I."/>
            <person name="Burger G."/>
            <person name="Camino L.P."/>
            <person name="Canovas D."/>
            <person name="Cerda-Olmedo E."/>
            <person name="Cheng J.-F."/>
            <person name="Dominguez A."/>
            <person name="Elias M."/>
            <person name="Eslava A.P."/>
            <person name="Glaser F."/>
            <person name="Grimwood J."/>
            <person name="Gutierrez G."/>
            <person name="Heitman J."/>
            <person name="Henrissat B."/>
            <person name="Iturriaga E.A."/>
            <person name="Lang B.F."/>
            <person name="Lavin J.L."/>
            <person name="Lee S."/>
            <person name="Li W."/>
            <person name="Lindquist E."/>
            <person name="Lopez-Garcia S."/>
            <person name="Luque E.M."/>
            <person name="Marcos A.T."/>
            <person name="Martin J."/>
            <person name="Mccluskey K."/>
            <person name="Medina H.R."/>
            <person name="Miralles-Duran A."/>
            <person name="Miyazaki A."/>
            <person name="Munoz-Torres E."/>
            <person name="Oguiza J.A."/>
            <person name="Ohm R."/>
            <person name="Olmedo M."/>
            <person name="Orejas M."/>
            <person name="Ortiz-Castellanos L."/>
            <person name="Pisabarro A.G."/>
            <person name="Rodriguez-Romero J."/>
            <person name="Ruiz-Herrera J."/>
            <person name="Ruiz-Vazquez R."/>
            <person name="Sanz C."/>
            <person name="Schackwitz W."/>
            <person name="Schmutz J."/>
            <person name="Shahriari M."/>
            <person name="Shelest E."/>
            <person name="Silva-Franco F."/>
            <person name="Soanes D."/>
            <person name="Syed K."/>
            <person name="Tagua V.G."/>
            <person name="Talbot N.J."/>
            <person name="Thon M."/>
            <person name="De Vries R.P."/>
            <person name="Wiebenga A."/>
            <person name="Yadav J.S."/>
            <person name="Braun E.L."/>
            <person name="Baker S."/>
            <person name="Garre V."/>
            <person name="Horwitz B."/>
            <person name="Torres-Martinez S."/>
            <person name="Idnurm A."/>
            <person name="Herrera-Estrella A."/>
            <person name="Gabaldon T."/>
            <person name="Grigoriev I.V."/>
        </authorList>
    </citation>
    <scope>NUCLEOTIDE SEQUENCE [LARGE SCALE GENOMIC DNA]</scope>
    <source>
        <strain evidence="1 2">CBS 277.49</strain>
    </source>
</reference>
<dbReference type="VEuPathDB" id="FungiDB:MUCCIDRAFT_107851"/>
<protein>
    <recommendedName>
        <fullName evidence="3">F-box domain-containing protein</fullName>
    </recommendedName>
</protein>
<proteinExistence type="predicted"/>
<evidence type="ECO:0000313" key="2">
    <source>
        <dbReference type="Proteomes" id="UP000077051"/>
    </source>
</evidence>
<dbReference type="AlphaFoldDB" id="A0A168P6K5"/>
<name>A0A168P6K5_MUCCL</name>
<dbReference type="OrthoDB" id="2317425at2759"/>
<dbReference type="InterPro" id="IPR032675">
    <property type="entry name" value="LRR_dom_sf"/>
</dbReference>
<dbReference type="EMBL" id="AMYB01000002">
    <property type="protein sequence ID" value="OAD07248.1"/>
    <property type="molecule type" value="Genomic_DNA"/>
</dbReference>
<keyword evidence="2" id="KW-1185">Reference proteome</keyword>